<evidence type="ECO:0000313" key="4">
    <source>
        <dbReference type="EnsemblPlants" id="KRH18139"/>
    </source>
</evidence>
<dbReference type="AlphaFoldDB" id="A0A0R0GT60"/>
<protein>
    <submittedName>
        <fullName evidence="3 4">Uncharacterized protein</fullName>
    </submittedName>
</protein>
<feature type="region of interest" description="Disordered" evidence="1">
    <location>
        <begin position="61"/>
        <end position="94"/>
    </location>
</feature>
<keyword evidence="2" id="KW-0812">Transmembrane</keyword>
<accession>A0A0R0GT60</accession>
<dbReference type="EMBL" id="CM000846">
    <property type="protein sequence ID" value="KRH18139.1"/>
    <property type="molecule type" value="Genomic_DNA"/>
</dbReference>
<evidence type="ECO:0000256" key="2">
    <source>
        <dbReference type="SAM" id="Phobius"/>
    </source>
</evidence>
<feature type="compositionally biased region" description="Polar residues" evidence="1">
    <location>
        <begin position="73"/>
        <end position="90"/>
    </location>
</feature>
<evidence type="ECO:0000313" key="3">
    <source>
        <dbReference type="EMBL" id="KRH18139.1"/>
    </source>
</evidence>
<reference evidence="3 4" key="1">
    <citation type="journal article" date="2010" name="Nature">
        <title>Genome sequence of the palaeopolyploid soybean.</title>
        <authorList>
            <person name="Schmutz J."/>
            <person name="Cannon S.B."/>
            <person name="Schlueter J."/>
            <person name="Ma J."/>
            <person name="Mitros T."/>
            <person name="Nelson W."/>
            <person name="Hyten D.L."/>
            <person name="Song Q."/>
            <person name="Thelen J.J."/>
            <person name="Cheng J."/>
            <person name="Xu D."/>
            <person name="Hellsten U."/>
            <person name="May G.D."/>
            <person name="Yu Y."/>
            <person name="Sakurai T."/>
            <person name="Umezawa T."/>
            <person name="Bhattacharyya M.K."/>
            <person name="Sandhu D."/>
            <person name="Valliyodan B."/>
            <person name="Lindquist E."/>
            <person name="Peto M."/>
            <person name="Grant D."/>
            <person name="Shu S."/>
            <person name="Goodstein D."/>
            <person name="Barry K."/>
            <person name="Futrell-Griggs M."/>
            <person name="Abernathy B."/>
            <person name="Du J."/>
            <person name="Tian Z."/>
            <person name="Zhu L."/>
            <person name="Gill N."/>
            <person name="Joshi T."/>
            <person name="Libault M."/>
            <person name="Sethuraman A."/>
            <person name="Zhang X.-C."/>
            <person name="Shinozaki K."/>
            <person name="Nguyen H.T."/>
            <person name="Wing R.A."/>
            <person name="Cregan P."/>
            <person name="Specht J."/>
            <person name="Grimwood J."/>
            <person name="Rokhsar D."/>
            <person name="Stacey G."/>
            <person name="Shoemaker R.C."/>
            <person name="Jackson S.A."/>
        </authorList>
    </citation>
    <scope>NUCLEOTIDE SEQUENCE</scope>
    <source>
        <strain evidence="4">cv. Williams 82</strain>
        <tissue evidence="3">Callus</tissue>
    </source>
</reference>
<keyword evidence="5" id="KW-1185">Reference proteome</keyword>
<sequence>MEGLVGEETISCNLFIIGANLRHIIVFFVTSFVASPRKGSFALKIYIFFIEKYNQPITRNRGKKWKEKEHQQTNHLAPTTTSTQNASLSQHRGAAARLTVAPSWLRAAPCNRNSVVADLGKPLEDEKGDLGGK</sequence>
<keyword evidence="2" id="KW-1133">Transmembrane helix</keyword>
<evidence type="ECO:0000256" key="1">
    <source>
        <dbReference type="SAM" id="MobiDB-lite"/>
    </source>
</evidence>
<dbReference type="EnsemblPlants" id="KRH18139">
    <property type="protein sequence ID" value="KRH18139"/>
    <property type="gene ID" value="GLYMA_13G040700"/>
</dbReference>
<proteinExistence type="predicted"/>
<reference evidence="4" key="2">
    <citation type="submission" date="2018-02" db="UniProtKB">
        <authorList>
            <consortium name="EnsemblPlants"/>
        </authorList>
    </citation>
    <scope>IDENTIFICATION</scope>
    <source>
        <strain evidence="4">Williams 82</strain>
    </source>
</reference>
<feature type="transmembrane region" description="Helical" evidence="2">
    <location>
        <begin position="14"/>
        <end position="34"/>
    </location>
</feature>
<dbReference type="Gramene" id="KRH18139">
    <property type="protein sequence ID" value="KRH18139"/>
    <property type="gene ID" value="GLYMA_13G040700"/>
</dbReference>
<dbReference type="Proteomes" id="UP000008827">
    <property type="component" value="Chromosome 13"/>
</dbReference>
<organism evidence="3">
    <name type="scientific">Glycine max</name>
    <name type="common">Soybean</name>
    <name type="synonym">Glycine hispida</name>
    <dbReference type="NCBI Taxonomy" id="3847"/>
    <lineage>
        <taxon>Eukaryota</taxon>
        <taxon>Viridiplantae</taxon>
        <taxon>Streptophyta</taxon>
        <taxon>Embryophyta</taxon>
        <taxon>Tracheophyta</taxon>
        <taxon>Spermatophyta</taxon>
        <taxon>Magnoliopsida</taxon>
        <taxon>eudicotyledons</taxon>
        <taxon>Gunneridae</taxon>
        <taxon>Pentapetalae</taxon>
        <taxon>rosids</taxon>
        <taxon>fabids</taxon>
        <taxon>Fabales</taxon>
        <taxon>Fabaceae</taxon>
        <taxon>Papilionoideae</taxon>
        <taxon>50 kb inversion clade</taxon>
        <taxon>NPAAA clade</taxon>
        <taxon>indigoferoid/millettioid clade</taxon>
        <taxon>Phaseoleae</taxon>
        <taxon>Glycine</taxon>
        <taxon>Glycine subgen. Soja</taxon>
    </lineage>
</organism>
<evidence type="ECO:0000313" key="5">
    <source>
        <dbReference type="Proteomes" id="UP000008827"/>
    </source>
</evidence>
<gene>
    <name evidence="3" type="ORF">GLYMA_13G040700</name>
</gene>
<keyword evidence="2" id="KW-0472">Membrane</keyword>
<dbReference type="InParanoid" id="A0A0R0GT60"/>
<reference evidence="3" key="3">
    <citation type="submission" date="2018-07" db="EMBL/GenBank/DDBJ databases">
        <title>WGS assembly of Glycine max.</title>
        <authorList>
            <person name="Schmutz J."/>
            <person name="Cannon S."/>
            <person name="Schlueter J."/>
            <person name="Ma J."/>
            <person name="Mitros T."/>
            <person name="Nelson W."/>
            <person name="Hyten D."/>
            <person name="Song Q."/>
            <person name="Thelen J."/>
            <person name="Cheng J."/>
            <person name="Xu D."/>
            <person name="Hellsten U."/>
            <person name="May G."/>
            <person name="Yu Y."/>
            <person name="Sakurai T."/>
            <person name="Umezawa T."/>
            <person name="Bhattacharyya M."/>
            <person name="Sandhu D."/>
            <person name="Valliyodan B."/>
            <person name="Lindquist E."/>
            <person name="Peto M."/>
            <person name="Grant D."/>
            <person name="Shu S."/>
            <person name="Goodstein D."/>
            <person name="Barry K."/>
            <person name="Futrell-Griggs M."/>
            <person name="Abernathy B."/>
            <person name="Du J."/>
            <person name="Tian Z."/>
            <person name="Zhu L."/>
            <person name="Gill N."/>
            <person name="Joshi T."/>
            <person name="Libault M."/>
            <person name="Sethuraman A."/>
            <person name="Zhang X."/>
            <person name="Shinozaki K."/>
            <person name="Nguyen H."/>
            <person name="Wing R."/>
            <person name="Cregan P."/>
            <person name="Specht J."/>
            <person name="Grimwood J."/>
            <person name="Rokhsar D."/>
            <person name="Stacey G."/>
            <person name="Shoemaker R."/>
            <person name="Jackson S."/>
        </authorList>
    </citation>
    <scope>NUCLEOTIDE SEQUENCE</scope>
    <source>
        <tissue evidence="3">Callus</tissue>
    </source>
</reference>
<name>A0A0R0GT60_SOYBN</name>